<dbReference type="HAMAP" id="MF_00260">
    <property type="entry name" value="Porphobil_deam"/>
    <property type="match status" value="1"/>
</dbReference>
<dbReference type="Gene3D" id="3.40.190.10">
    <property type="entry name" value="Periplasmic binding protein-like II"/>
    <property type="match status" value="2"/>
</dbReference>
<evidence type="ECO:0000259" key="8">
    <source>
        <dbReference type="Pfam" id="PF03900"/>
    </source>
</evidence>
<dbReference type="SUPFAM" id="SSF53850">
    <property type="entry name" value="Periplasmic binding protein-like II"/>
    <property type="match status" value="1"/>
</dbReference>
<comment type="subunit">
    <text evidence="6">Monomer.</text>
</comment>
<dbReference type="Pfam" id="PF03900">
    <property type="entry name" value="Porphobil_deamC"/>
    <property type="match status" value="1"/>
</dbReference>
<dbReference type="InterPro" id="IPR036803">
    <property type="entry name" value="Porphobilinogen_deaminase_C_sf"/>
</dbReference>
<name>A0ABM8I6U3_9FIRM</name>
<comment type="catalytic activity">
    <reaction evidence="5 6">
        <text>4 porphobilinogen + H2O = hydroxymethylbilane + 4 NH4(+)</text>
        <dbReference type="Rhea" id="RHEA:13185"/>
        <dbReference type="ChEBI" id="CHEBI:15377"/>
        <dbReference type="ChEBI" id="CHEBI:28938"/>
        <dbReference type="ChEBI" id="CHEBI:57845"/>
        <dbReference type="ChEBI" id="CHEBI:58126"/>
        <dbReference type="EC" id="2.5.1.61"/>
    </reaction>
</comment>
<keyword evidence="4 6" id="KW-0627">Porphyrin biosynthesis</keyword>
<dbReference type="PIRSF" id="PIRSF001438">
    <property type="entry name" value="4pyrrol_synth_OHMeBilane_synth"/>
    <property type="match status" value="1"/>
</dbReference>
<dbReference type="PRINTS" id="PR00151">
    <property type="entry name" value="PORPHBDMNASE"/>
</dbReference>
<feature type="domain" description="Porphobilinogen deaminase C-terminal" evidence="8">
    <location>
        <begin position="221"/>
        <end position="294"/>
    </location>
</feature>
<dbReference type="EC" id="2.5.1.61" evidence="6"/>
<dbReference type="InterPro" id="IPR000860">
    <property type="entry name" value="HemC"/>
</dbReference>
<dbReference type="Gene3D" id="3.30.160.40">
    <property type="entry name" value="Porphobilinogen deaminase, C-terminal domain"/>
    <property type="match status" value="1"/>
</dbReference>
<sequence length="299" mass="33317">MKLKVGSRMSRLAIRQAELIIEELQTVNPALECELVTMKTTGDRILNKTLDKIGGKGLFMKELEAALQEGKIDLAVHSLKDMPMEETKEYPILAFSEREDPRDVLVLPKGVEKWDVKKPVGCSSLRRKIQLHAMYPELEITSIRGNVLTRLEKLDKGEFGALVLAAAGLKRLGLENRISRYFEVTEILPSAGQGVLAVQGKKSLKSITDGIDHKESRWISVAERSFVRRLNGGCSSPVAAYGEIRNGICTLRGLYYNEGTGFFKVGQQSLPKEEMADVQNAVRIGMDLAEKLKNEETEK</sequence>
<dbReference type="PANTHER" id="PTHR11557">
    <property type="entry name" value="PORPHOBILINOGEN DEAMINASE"/>
    <property type="match status" value="1"/>
</dbReference>
<organism evidence="9 10">
    <name type="scientific">Claveliimonas bilis</name>
    <dbReference type="NCBI Taxonomy" id="3028070"/>
    <lineage>
        <taxon>Bacteria</taxon>
        <taxon>Bacillati</taxon>
        <taxon>Bacillota</taxon>
        <taxon>Clostridia</taxon>
        <taxon>Lachnospirales</taxon>
        <taxon>Lachnospiraceae</taxon>
        <taxon>Claveliimonas</taxon>
    </lineage>
</organism>
<dbReference type="InterPro" id="IPR022417">
    <property type="entry name" value="Porphobilin_deaminase_N"/>
</dbReference>
<dbReference type="PROSITE" id="PS00533">
    <property type="entry name" value="PORPHOBILINOGEN_DEAM"/>
    <property type="match status" value="1"/>
</dbReference>
<dbReference type="InterPro" id="IPR022418">
    <property type="entry name" value="Porphobilinogen_deaminase_C"/>
</dbReference>
<evidence type="ECO:0000313" key="9">
    <source>
        <dbReference type="EMBL" id="BDZ78182.1"/>
    </source>
</evidence>
<keyword evidence="3 6" id="KW-0808">Transferase</keyword>
<reference evidence="10" key="1">
    <citation type="journal article" date="2023" name="Int. J. Syst. Evol. Microbiol.">
        <title>Claveliimonas bilis gen. nov., sp. nov., deoxycholic acid-producing bacteria isolated from human faeces, and reclassification of Sellimonas monacensis Zenner et al. 2021 as Claveliimonas monacensis comb. nov.</title>
        <authorList>
            <person name="Hisatomi A."/>
            <person name="Kastawa N.W.E.P.G."/>
            <person name="Song I."/>
            <person name="Ohkuma M."/>
            <person name="Fukiya S."/>
            <person name="Sakamoto M."/>
        </authorList>
    </citation>
    <scope>NUCLEOTIDE SEQUENCE [LARGE SCALE GENOMIC DNA]</scope>
    <source>
        <strain evidence="10">12BBH14</strain>
    </source>
</reference>
<evidence type="ECO:0000256" key="5">
    <source>
        <dbReference type="ARBA" id="ARBA00048169"/>
    </source>
</evidence>
<comment type="cofactor">
    <cofactor evidence="6">
        <name>dipyrromethane</name>
        <dbReference type="ChEBI" id="CHEBI:60342"/>
    </cofactor>
    <text evidence="6">Binds 1 dipyrromethane group covalently.</text>
</comment>
<evidence type="ECO:0000256" key="3">
    <source>
        <dbReference type="ARBA" id="ARBA00022679"/>
    </source>
</evidence>
<protein>
    <recommendedName>
        <fullName evidence="6">Porphobilinogen deaminase</fullName>
        <shortName evidence="6">PBG</shortName>
        <ecNumber evidence="6">2.5.1.61</ecNumber>
    </recommendedName>
    <alternativeName>
        <fullName evidence="6">Hydroxymethylbilane synthase</fullName>
        <shortName evidence="6">HMBS</shortName>
    </alternativeName>
    <alternativeName>
        <fullName evidence="6">Pre-uroporphyrinogen synthase</fullName>
    </alternativeName>
</protein>
<dbReference type="PANTHER" id="PTHR11557:SF0">
    <property type="entry name" value="PORPHOBILINOGEN DEAMINASE"/>
    <property type="match status" value="1"/>
</dbReference>
<dbReference type="NCBIfam" id="TIGR00212">
    <property type="entry name" value="hemC"/>
    <property type="match status" value="1"/>
</dbReference>
<dbReference type="RefSeq" id="WP_316265204.1">
    <property type="nucleotide sequence ID" value="NZ_AP027742.1"/>
</dbReference>
<evidence type="ECO:0000256" key="2">
    <source>
        <dbReference type="ARBA" id="ARBA00005638"/>
    </source>
</evidence>
<evidence type="ECO:0000256" key="1">
    <source>
        <dbReference type="ARBA" id="ARBA00002869"/>
    </source>
</evidence>
<evidence type="ECO:0000256" key="6">
    <source>
        <dbReference type="HAMAP-Rule" id="MF_00260"/>
    </source>
</evidence>
<evidence type="ECO:0000313" key="10">
    <source>
        <dbReference type="Proteomes" id="UP001305815"/>
    </source>
</evidence>
<comment type="similarity">
    <text evidence="2 6">Belongs to the HMBS family.</text>
</comment>
<feature type="domain" description="Porphobilinogen deaminase N-terminal" evidence="7">
    <location>
        <begin position="3"/>
        <end position="205"/>
    </location>
</feature>
<dbReference type="EMBL" id="AP027742">
    <property type="protein sequence ID" value="BDZ78182.1"/>
    <property type="molecule type" value="Genomic_DNA"/>
</dbReference>
<dbReference type="Pfam" id="PF01379">
    <property type="entry name" value="Porphobil_deam"/>
    <property type="match status" value="1"/>
</dbReference>
<keyword evidence="10" id="KW-1185">Reference proteome</keyword>
<evidence type="ECO:0000256" key="4">
    <source>
        <dbReference type="ARBA" id="ARBA00023244"/>
    </source>
</evidence>
<comment type="function">
    <text evidence="1 6">Tetrapolymerization of the monopyrrole PBG into the hydroxymethylbilane pre-uroporphyrinogen in several discrete steps.</text>
</comment>
<proteinExistence type="inferred from homology"/>
<dbReference type="CDD" id="cd13647">
    <property type="entry name" value="PBP2_PBGD_2"/>
    <property type="match status" value="1"/>
</dbReference>
<feature type="modified residue" description="S-(dipyrrolylmethanemethyl)cysteine" evidence="6">
    <location>
        <position position="234"/>
    </location>
</feature>
<dbReference type="Proteomes" id="UP001305815">
    <property type="component" value="Chromosome"/>
</dbReference>
<comment type="miscellaneous">
    <text evidence="6">The porphobilinogen subunits are added to the dipyrromethane group.</text>
</comment>
<evidence type="ECO:0000259" key="7">
    <source>
        <dbReference type="Pfam" id="PF01379"/>
    </source>
</evidence>
<gene>
    <name evidence="6 9" type="primary">hemC</name>
    <name evidence="9" type="ORF">Lac1_23650</name>
</gene>
<dbReference type="SUPFAM" id="SSF54782">
    <property type="entry name" value="Porphobilinogen deaminase (hydroxymethylbilane synthase), C-terminal domain"/>
    <property type="match status" value="1"/>
</dbReference>
<dbReference type="InterPro" id="IPR022419">
    <property type="entry name" value="Porphobilin_deaminase_cofac_BS"/>
</dbReference>
<accession>A0ABM8I6U3</accession>